<evidence type="ECO:0000313" key="3">
    <source>
        <dbReference type="EMBL" id="GFX86419.1"/>
    </source>
</evidence>
<evidence type="ECO:0000259" key="2">
    <source>
        <dbReference type="Pfam" id="PF13358"/>
    </source>
</evidence>
<dbReference type="Gene3D" id="3.30.420.10">
    <property type="entry name" value="Ribonuclease H-like superfamily/Ribonuclease H"/>
    <property type="match status" value="1"/>
</dbReference>
<sequence>MTWSVAKSPHVAEQYDVNIQSINQATEDSRPCVSLARECTSVGDDRSAISPHAALNYGKNEAFEGFLRGKIIGRLECGRTQLEVSEELGIAQSVISRLWQRFQDDATGTTVSRQNVYRRLGHIGLYARRPVRCVPLTATHCRLRLTWSREHALWTPKQWSCVMFSDESRFSFQSNSRRTLIWRAPGTRYHQKNTIERHRYCGAGWLVWGGFIGSRTELHVQSATMTGHIYRDVILEQHVRLFRDAMDAEFLFMDDNARPHRANIVDECLQSEYIARMDWTAYSPDLNPIEHVWDMLGRRIAARQSPLPTCLPELRRGLLDGWCKFPKIRLII</sequence>
<gene>
    <name evidence="3" type="ORF">TNCV_2563081</name>
</gene>
<dbReference type="InterPro" id="IPR052338">
    <property type="entry name" value="Transposase_5"/>
</dbReference>
<keyword evidence="4" id="KW-1185">Reference proteome</keyword>
<dbReference type="InterPro" id="IPR038717">
    <property type="entry name" value="Tc1-like_DDE_dom"/>
</dbReference>
<feature type="domain" description="Tc1-like transposase DDE" evidence="2">
    <location>
        <begin position="162"/>
        <end position="303"/>
    </location>
</feature>
<reference evidence="3" key="1">
    <citation type="submission" date="2020-08" db="EMBL/GenBank/DDBJ databases">
        <title>Multicomponent nature underlies the extraordinary mechanical properties of spider dragline silk.</title>
        <authorList>
            <person name="Kono N."/>
            <person name="Nakamura H."/>
            <person name="Mori M."/>
            <person name="Yoshida Y."/>
            <person name="Ohtoshi R."/>
            <person name="Malay A.D."/>
            <person name="Moran D.A.P."/>
            <person name="Tomita M."/>
            <person name="Numata K."/>
            <person name="Arakawa K."/>
        </authorList>
    </citation>
    <scope>NUCLEOTIDE SEQUENCE</scope>
</reference>
<dbReference type="InterPro" id="IPR001387">
    <property type="entry name" value="Cro/C1-type_HTH"/>
</dbReference>
<dbReference type="GO" id="GO:0003677">
    <property type="term" value="F:DNA binding"/>
    <property type="evidence" value="ECO:0007669"/>
    <property type="project" value="InterPro"/>
</dbReference>
<dbReference type="Proteomes" id="UP000887159">
    <property type="component" value="Unassembled WGS sequence"/>
</dbReference>
<protein>
    <submittedName>
        <fullName evidence="3">Transposable element Tcb1 transposase</fullName>
    </submittedName>
</protein>
<dbReference type="InterPro" id="IPR036397">
    <property type="entry name" value="RNaseH_sf"/>
</dbReference>
<evidence type="ECO:0000259" key="1">
    <source>
        <dbReference type="Pfam" id="PF01498"/>
    </source>
</evidence>
<proteinExistence type="predicted"/>
<dbReference type="CDD" id="cd00093">
    <property type="entry name" value="HTH_XRE"/>
    <property type="match status" value="1"/>
</dbReference>
<organism evidence="3 4">
    <name type="scientific">Trichonephila clavipes</name>
    <name type="common">Golden silk orbweaver</name>
    <name type="synonym">Nephila clavipes</name>
    <dbReference type="NCBI Taxonomy" id="2585209"/>
    <lineage>
        <taxon>Eukaryota</taxon>
        <taxon>Metazoa</taxon>
        <taxon>Ecdysozoa</taxon>
        <taxon>Arthropoda</taxon>
        <taxon>Chelicerata</taxon>
        <taxon>Arachnida</taxon>
        <taxon>Araneae</taxon>
        <taxon>Araneomorphae</taxon>
        <taxon>Entelegynae</taxon>
        <taxon>Araneoidea</taxon>
        <taxon>Nephilidae</taxon>
        <taxon>Trichonephila</taxon>
    </lineage>
</organism>
<dbReference type="EMBL" id="BMAU01021007">
    <property type="protein sequence ID" value="GFX86419.1"/>
    <property type="molecule type" value="Genomic_DNA"/>
</dbReference>
<feature type="domain" description="Transposase Tc1-like" evidence="1">
    <location>
        <begin position="106"/>
        <end position="151"/>
    </location>
</feature>
<dbReference type="GO" id="GO:0006313">
    <property type="term" value="P:DNA transposition"/>
    <property type="evidence" value="ECO:0007669"/>
    <property type="project" value="InterPro"/>
</dbReference>
<dbReference type="GO" id="GO:0015074">
    <property type="term" value="P:DNA integration"/>
    <property type="evidence" value="ECO:0007669"/>
    <property type="project" value="InterPro"/>
</dbReference>
<accession>A0A8X6R5F0</accession>
<evidence type="ECO:0000313" key="4">
    <source>
        <dbReference type="Proteomes" id="UP000887159"/>
    </source>
</evidence>
<name>A0A8X6R5F0_TRICX</name>
<dbReference type="PANTHER" id="PTHR23022">
    <property type="entry name" value="TRANSPOSABLE ELEMENT-RELATED"/>
    <property type="match status" value="1"/>
</dbReference>
<dbReference type="PANTHER" id="PTHR23022:SF135">
    <property type="entry name" value="SI:DKEY-77F5.3"/>
    <property type="match status" value="1"/>
</dbReference>
<dbReference type="Pfam" id="PF01498">
    <property type="entry name" value="HTH_Tnp_Tc3_2"/>
    <property type="match status" value="1"/>
</dbReference>
<dbReference type="InterPro" id="IPR002492">
    <property type="entry name" value="Transposase_Tc1-like"/>
</dbReference>
<dbReference type="AlphaFoldDB" id="A0A8X6R5F0"/>
<dbReference type="Pfam" id="PF13358">
    <property type="entry name" value="DDE_3"/>
    <property type="match status" value="1"/>
</dbReference>
<comment type="caution">
    <text evidence="3">The sequence shown here is derived from an EMBL/GenBank/DDBJ whole genome shotgun (WGS) entry which is preliminary data.</text>
</comment>